<dbReference type="PANTHER" id="PTHR45586">
    <property type="entry name" value="TPR REPEAT-CONTAINING PROTEIN PA4667"/>
    <property type="match status" value="1"/>
</dbReference>
<evidence type="ECO:0000256" key="3">
    <source>
        <dbReference type="PROSITE-ProRule" id="PRU00339"/>
    </source>
</evidence>
<protein>
    <submittedName>
        <fullName evidence="6">Flp pilus assembly protein TadD</fullName>
    </submittedName>
</protein>
<dbReference type="PROSITE" id="PS50005">
    <property type="entry name" value="TPR"/>
    <property type="match status" value="2"/>
</dbReference>
<feature type="chain" id="PRO_5045145183" evidence="5">
    <location>
        <begin position="50"/>
        <end position="308"/>
    </location>
</feature>
<keyword evidence="7" id="KW-1185">Reference proteome</keyword>
<proteinExistence type="predicted"/>
<comment type="caution">
    <text evidence="6">The sequence shown here is derived from an EMBL/GenBank/DDBJ whole genome shotgun (WGS) entry which is preliminary data.</text>
</comment>
<sequence>MKTAFLQIHLMAVRVHRNPLHRAERHACLLALGAVFLIAMSACTTTQHAAETRPVTRNTAPSNMSELRIADTALDSGNVELATTLFEKVVDGDPRSVPGLTGLGNTLYAVGDFTRAAVYYERARQVEPNAIAAMVGIARVAIHQRRFDDAISTYRQVLALTPDAPLASAGLGAALDLTGDHVAAQAELRQALKANPGDPGLSLNLGLSLTLGGDPREGANVLLDLTRYPGAPPQARQDLALAYGMLGNTEAAAEILGADLPKASVQDNLRFYEIQRERIVKPGTEMHSFPSASKASVPPTDLQAVTAR</sequence>
<reference evidence="6 7" key="2">
    <citation type="submission" date="2024-11" db="EMBL/GenBank/DDBJ databases">
        <title>Using genomics to understand microbial adaptation to soil warming.</title>
        <authorList>
            <person name="Deangelis K.M. PhD."/>
        </authorList>
    </citation>
    <scope>NUCLEOTIDE SEQUENCE [LARGE SCALE GENOMIC DNA]</scope>
    <source>
        <strain evidence="6 7">GAS97</strain>
    </source>
</reference>
<keyword evidence="5" id="KW-0732">Signal</keyword>
<dbReference type="InterPro" id="IPR011990">
    <property type="entry name" value="TPR-like_helical_dom_sf"/>
</dbReference>
<reference evidence="6 7" key="1">
    <citation type="submission" date="2024-10" db="EMBL/GenBank/DDBJ databases">
        <authorList>
            <person name="Deangelis K."/>
            <person name="Huntemann M."/>
            <person name="Clum A."/>
            <person name="Wang J."/>
            <person name="Palaniappan K."/>
            <person name="Ritter S."/>
            <person name="Chen I.-M."/>
            <person name="Stamatis D."/>
            <person name="Reddy T."/>
            <person name="O'Malley R."/>
            <person name="Daum C."/>
            <person name="Ng V."/>
            <person name="Ivanova N."/>
            <person name="Kyrpides N."/>
            <person name="Woyke T."/>
        </authorList>
    </citation>
    <scope>NUCLEOTIDE SEQUENCE [LARGE SCALE GENOMIC DNA]</scope>
    <source>
        <strain evidence="6 7">GAS97</strain>
    </source>
</reference>
<feature type="signal peptide" evidence="5">
    <location>
        <begin position="1"/>
        <end position="49"/>
    </location>
</feature>
<evidence type="ECO:0000313" key="7">
    <source>
        <dbReference type="Proteomes" id="UP001620514"/>
    </source>
</evidence>
<feature type="repeat" description="TPR" evidence="3">
    <location>
        <begin position="97"/>
        <end position="130"/>
    </location>
</feature>
<evidence type="ECO:0000313" key="6">
    <source>
        <dbReference type="EMBL" id="MFK4446522.1"/>
    </source>
</evidence>
<gene>
    <name evidence="6" type="ORF">ABH943_006554</name>
</gene>
<dbReference type="InterPro" id="IPR019734">
    <property type="entry name" value="TPR_rpt"/>
</dbReference>
<dbReference type="Gene3D" id="1.25.40.10">
    <property type="entry name" value="Tetratricopeptide repeat domain"/>
    <property type="match status" value="1"/>
</dbReference>
<accession>A0ABW8MSW8</accession>
<evidence type="ECO:0000256" key="5">
    <source>
        <dbReference type="SAM" id="SignalP"/>
    </source>
</evidence>
<evidence type="ECO:0000256" key="4">
    <source>
        <dbReference type="SAM" id="MobiDB-lite"/>
    </source>
</evidence>
<feature type="repeat" description="TPR" evidence="3">
    <location>
        <begin position="131"/>
        <end position="164"/>
    </location>
</feature>
<evidence type="ECO:0000256" key="1">
    <source>
        <dbReference type="ARBA" id="ARBA00022737"/>
    </source>
</evidence>
<organism evidence="6 7">
    <name type="scientific">Caballeronia udeis</name>
    <dbReference type="NCBI Taxonomy" id="1232866"/>
    <lineage>
        <taxon>Bacteria</taxon>
        <taxon>Pseudomonadati</taxon>
        <taxon>Pseudomonadota</taxon>
        <taxon>Betaproteobacteria</taxon>
        <taxon>Burkholderiales</taxon>
        <taxon>Burkholderiaceae</taxon>
        <taxon>Caballeronia</taxon>
    </lineage>
</organism>
<dbReference type="Proteomes" id="UP001620514">
    <property type="component" value="Unassembled WGS sequence"/>
</dbReference>
<keyword evidence="1" id="KW-0677">Repeat</keyword>
<dbReference type="SUPFAM" id="SSF48452">
    <property type="entry name" value="TPR-like"/>
    <property type="match status" value="1"/>
</dbReference>
<dbReference type="Pfam" id="PF13432">
    <property type="entry name" value="TPR_16"/>
    <property type="match status" value="2"/>
</dbReference>
<dbReference type="EMBL" id="JBIYDN010000026">
    <property type="protein sequence ID" value="MFK4446522.1"/>
    <property type="molecule type" value="Genomic_DNA"/>
</dbReference>
<name>A0ABW8MSW8_9BURK</name>
<dbReference type="InterPro" id="IPR051012">
    <property type="entry name" value="CellSynth/LPSAsmb/PSIAsmb"/>
</dbReference>
<dbReference type="PANTHER" id="PTHR45586:SF1">
    <property type="entry name" value="LIPOPOLYSACCHARIDE ASSEMBLY PROTEIN B"/>
    <property type="match status" value="1"/>
</dbReference>
<feature type="region of interest" description="Disordered" evidence="4">
    <location>
        <begin position="286"/>
        <end position="308"/>
    </location>
</feature>
<evidence type="ECO:0000256" key="2">
    <source>
        <dbReference type="ARBA" id="ARBA00022803"/>
    </source>
</evidence>
<dbReference type="SMART" id="SM00028">
    <property type="entry name" value="TPR"/>
    <property type="match status" value="3"/>
</dbReference>
<keyword evidence="2 3" id="KW-0802">TPR repeat</keyword>